<dbReference type="PANTHER" id="PTHR34595:SF7">
    <property type="entry name" value="SLL1039 PROTEIN"/>
    <property type="match status" value="1"/>
</dbReference>
<reference evidence="2 3" key="1">
    <citation type="submission" date="2023-06" db="EMBL/GenBank/DDBJ databases">
        <title>Roseiconus lacunae JC819 isolated from Gulf of Mannar region, Tamil Nadu.</title>
        <authorList>
            <person name="Pk S."/>
            <person name="Ch S."/>
            <person name="Ch V.R."/>
        </authorList>
    </citation>
    <scope>NUCLEOTIDE SEQUENCE [LARGE SCALE GENOMIC DNA]</scope>
    <source>
        <strain evidence="2 3">JC819</strain>
    </source>
</reference>
<name>A0ABT7PIQ4_9BACT</name>
<dbReference type="PANTHER" id="PTHR34595">
    <property type="entry name" value="BLR5612 PROTEIN"/>
    <property type="match status" value="1"/>
</dbReference>
<evidence type="ECO:0000259" key="1">
    <source>
        <dbReference type="Pfam" id="PF04168"/>
    </source>
</evidence>
<dbReference type="Proteomes" id="UP001239462">
    <property type="component" value="Unassembled WGS sequence"/>
</dbReference>
<sequence>MLSRVAESIYWMSRQVERAENLARFIEVTLNMTLEQADYIVDPWEPLVQVTGDNEWFTAKYGKPDRQKVVQFLAFDEEYPNSMLSCLRAARENSRGVREVISTEAFRELNSFYHFVCDSSTPQLASDPTELFFEHVRNQTLMWSGVIENTMTHDLGWQFINLGRMLERADKTSRILDAKYFNLLPSVDDVGTAVDDLQWSTLLRAISGFEAYRREHHLVDVEKIVAFFLFHRSFPRSVYYCVSAADWSLREIEKVSGAEHSGEAKQQISALRHRLRNTNVKEVIAGGMHDFIDRLQSELNGIGESLGRDYFHNPGTS</sequence>
<dbReference type="RefSeq" id="WP_149497897.1">
    <property type="nucleotide sequence ID" value="NZ_CP141221.1"/>
</dbReference>
<protein>
    <submittedName>
        <fullName evidence="2">Alpha-E domain-containing protein</fullName>
    </submittedName>
</protein>
<accession>A0ABT7PIQ4</accession>
<proteinExistence type="predicted"/>
<dbReference type="EMBL" id="JASZZN010000008">
    <property type="protein sequence ID" value="MDM4016372.1"/>
    <property type="molecule type" value="Genomic_DNA"/>
</dbReference>
<evidence type="ECO:0000313" key="2">
    <source>
        <dbReference type="EMBL" id="MDM4016372.1"/>
    </source>
</evidence>
<dbReference type="InterPro" id="IPR007296">
    <property type="entry name" value="DUF403"/>
</dbReference>
<feature type="domain" description="DUF403" evidence="1">
    <location>
        <begin position="1"/>
        <end position="311"/>
    </location>
</feature>
<comment type="caution">
    <text evidence="2">The sequence shown here is derived from an EMBL/GenBank/DDBJ whole genome shotgun (WGS) entry which is preliminary data.</text>
</comment>
<evidence type="ECO:0000313" key="3">
    <source>
        <dbReference type="Proteomes" id="UP001239462"/>
    </source>
</evidence>
<keyword evidence="3" id="KW-1185">Reference proteome</keyword>
<dbReference type="Pfam" id="PF04168">
    <property type="entry name" value="Alpha-E"/>
    <property type="match status" value="1"/>
</dbReference>
<dbReference type="InterPro" id="IPR051680">
    <property type="entry name" value="ATP-dep_Glu-Cys_Ligase-2"/>
</dbReference>
<gene>
    <name evidence="2" type="ORF">QTN89_13090</name>
</gene>
<organism evidence="2 3">
    <name type="scientific">Roseiconus lacunae</name>
    <dbReference type="NCBI Taxonomy" id="2605694"/>
    <lineage>
        <taxon>Bacteria</taxon>
        <taxon>Pseudomonadati</taxon>
        <taxon>Planctomycetota</taxon>
        <taxon>Planctomycetia</taxon>
        <taxon>Pirellulales</taxon>
        <taxon>Pirellulaceae</taxon>
        <taxon>Roseiconus</taxon>
    </lineage>
</organism>